<comment type="caution">
    <text evidence="2">The sequence shown here is derived from an EMBL/GenBank/DDBJ whole genome shotgun (WGS) entry which is preliminary data.</text>
</comment>
<evidence type="ECO:0000313" key="2">
    <source>
        <dbReference type="EMBL" id="TYQ08660.1"/>
    </source>
</evidence>
<dbReference type="InterPro" id="IPR022081">
    <property type="entry name" value="DUF3631"/>
</dbReference>
<feature type="region of interest" description="Disordered" evidence="1">
    <location>
        <begin position="360"/>
        <end position="442"/>
    </location>
</feature>
<dbReference type="Pfam" id="PF12307">
    <property type="entry name" value="DUF3631"/>
    <property type="match status" value="1"/>
</dbReference>
<organism evidence="2">
    <name type="scientific">Nocardia globerula</name>
    <dbReference type="NCBI Taxonomy" id="1818"/>
    <lineage>
        <taxon>Bacteria</taxon>
        <taxon>Bacillati</taxon>
        <taxon>Actinomycetota</taxon>
        <taxon>Actinomycetes</taxon>
        <taxon>Mycobacteriales</taxon>
        <taxon>Nocardiaceae</taxon>
        <taxon>Nocardia</taxon>
    </lineage>
</organism>
<accession>A0A652YYX3</accession>
<dbReference type="AlphaFoldDB" id="A0A652YYX3"/>
<gene>
    <name evidence="2" type="ORF">FNL38_1011035</name>
</gene>
<proteinExistence type="predicted"/>
<protein>
    <submittedName>
        <fullName evidence="2">Uncharacterized protein DUF3631</fullName>
    </submittedName>
</protein>
<reference evidence="2" key="1">
    <citation type="submission" date="2019-07" db="EMBL/GenBank/DDBJ databases">
        <title>Genomic Encyclopedia of Type Strains, Phase IV (KMG-IV): sequencing the most valuable type-strain genomes for metagenomic binning, comparative biology and taxonomic classification.</title>
        <authorList>
            <person name="Goeker M."/>
        </authorList>
    </citation>
    <scope>NUCLEOTIDE SEQUENCE</scope>
    <source>
        <strain evidence="2">DSM 44596</strain>
    </source>
</reference>
<feature type="compositionally biased region" description="Low complexity" evidence="1">
    <location>
        <begin position="380"/>
        <end position="389"/>
    </location>
</feature>
<feature type="compositionally biased region" description="Low complexity" evidence="1">
    <location>
        <begin position="420"/>
        <end position="434"/>
    </location>
</feature>
<sequence>MTKTQVLALLDALLAFYRKYAVYPTEHHYTVLLAWAAHSYVYEEFDTSPRLFLDSAVPGCGKTRTLELLDETARSPLMAFSASPAALIRTIDKGGRTILMDEIDTLYNKNGGNGSEDVTAVVNAGYKNGARVPRCVGQGMDIDVVELDAYAPMALAGLHSNVPEALRSRSIHFRMKKRKPSEVVSPFYRRDVTEEAQPLRDGLEEWLEPLREEVRAARPRMPKGVEDRAAEVWEPLLVIADLAGGEWPQRTRDACKHFVFAKSGYARPIGIDLLEDLQRVFNGADKMASTDIVTALVAIPDAGWNDIRGSFLNQAALANLLRPFDVRPKTIRLPGGVTAKGYVVTGEGGLSEAWERNLRPDDEDEQGHSELSPAPIPSEPVTAVTPVTPQVKARKSVTAPVTPPKSVTAPVTPPVTKKMPSTSTVTPVTAVTPSQGMGGKKAAKAWLLEQEATA</sequence>
<evidence type="ECO:0000256" key="1">
    <source>
        <dbReference type="SAM" id="MobiDB-lite"/>
    </source>
</evidence>
<dbReference type="EMBL" id="VNIQ01000001">
    <property type="protein sequence ID" value="TYQ08660.1"/>
    <property type="molecule type" value="Genomic_DNA"/>
</dbReference>
<name>A0A652YYX3_NOCGL</name>